<organism evidence="1">
    <name type="scientific">viral metagenome</name>
    <dbReference type="NCBI Taxonomy" id="1070528"/>
    <lineage>
        <taxon>unclassified sequences</taxon>
        <taxon>metagenomes</taxon>
        <taxon>organismal metagenomes</taxon>
    </lineage>
</organism>
<accession>A0A6C0D1T9</accession>
<evidence type="ECO:0008006" key="2">
    <source>
        <dbReference type="Google" id="ProtNLM"/>
    </source>
</evidence>
<reference evidence="1" key="1">
    <citation type="journal article" date="2020" name="Nature">
        <title>Giant virus diversity and host interactions through global metagenomics.</title>
        <authorList>
            <person name="Schulz F."/>
            <person name="Roux S."/>
            <person name="Paez-Espino D."/>
            <person name="Jungbluth S."/>
            <person name="Walsh D.A."/>
            <person name="Denef V.J."/>
            <person name="McMahon K.D."/>
            <person name="Konstantinidis K.T."/>
            <person name="Eloe-Fadrosh E.A."/>
            <person name="Kyrpides N.C."/>
            <person name="Woyke T."/>
        </authorList>
    </citation>
    <scope>NUCLEOTIDE SEQUENCE</scope>
    <source>
        <strain evidence="1">GVMAG-M-3300023174-102</strain>
    </source>
</reference>
<dbReference type="SUPFAM" id="SSF56112">
    <property type="entry name" value="Protein kinase-like (PK-like)"/>
    <property type="match status" value="1"/>
</dbReference>
<dbReference type="AlphaFoldDB" id="A0A6C0D1T9"/>
<proteinExistence type="predicted"/>
<protein>
    <recommendedName>
        <fullName evidence="2">Protein kinase domain-containing protein</fullName>
    </recommendedName>
</protein>
<name>A0A6C0D1T9_9ZZZZ</name>
<dbReference type="EMBL" id="MN739514">
    <property type="protein sequence ID" value="QHT09665.1"/>
    <property type="molecule type" value="Genomic_DNA"/>
</dbReference>
<sequence length="529" mass="62473">MFNSKSTEQYNKLVNYYNLNKGKKWDEWLEYDKTFKKPGKQGLVGLLKLKDDNSDLRYVFKISQYINYLTEHESSIMTGLNELAEYCPHFCKFVGNITCTLDPNNRKGGNPFDINCKYPIEKNIILTEYISDSYKFYDYIKSKHIHEDILYSTIKQVLMSVSIAQKVKNFSHYDLHSLNIMMRKCDTNVVFLYALDEDNQFCVPTLGHYPVVIDFGFSYIENLENNPLWPSMCHTDVGFMSNQFDSLADPKLFLVAVSSDIKEHRNTKKSKNLRTIVHNLFDKLDIDWEAGWDNTDEQGASYYVLEMLQPYNKNSVLFRYYDHYCIDLLQSLIILPLQEQEYSDIDKVYTTFLQQWIQIENEISNPFYSLYTLKGIIDAVREVRSYYIEKKTRNDAINKFRQNVYNVVNKISKFCRLKNVHFEKLLCSLIMLSRNIEGMLYDIVTTRMRKKNKEYKKLPLNNIEKIYGAIDVNITDNYVYNKDTVVYIFNLSKKCTDKYKIPEENLESINKAYPITRGALIYDIYKNSI</sequence>
<dbReference type="InterPro" id="IPR011009">
    <property type="entry name" value="Kinase-like_dom_sf"/>
</dbReference>
<dbReference type="Gene3D" id="1.10.510.10">
    <property type="entry name" value="Transferase(Phosphotransferase) domain 1"/>
    <property type="match status" value="1"/>
</dbReference>
<evidence type="ECO:0000313" key="1">
    <source>
        <dbReference type="EMBL" id="QHT09665.1"/>
    </source>
</evidence>